<dbReference type="GO" id="GO:0022857">
    <property type="term" value="F:transmembrane transporter activity"/>
    <property type="evidence" value="ECO:0007669"/>
    <property type="project" value="InterPro"/>
</dbReference>
<dbReference type="Pfam" id="PF07690">
    <property type="entry name" value="MFS_1"/>
    <property type="match status" value="1"/>
</dbReference>
<dbReference type="InterPro" id="IPR050382">
    <property type="entry name" value="MFS_Na/Anion_cotransporter"/>
</dbReference>
<evidence type="ECO:0000256" key="4">
    <source>
        <dbReference type="ARBA" id="ARBA00023136"/>
    </source>
</evidence>
<evidence type="ECO:0008006" key="8">
    <source>
        <dbReference type="Google" id="ProtNLM"/>
    </source>
</evidence>
<evidence type="ECO:0000256" key="1">
    <source>
        <dbReference type="ARBA" id="ARBA00004141"/>
    </source>
</evidence>
<organism evidence="6 7">
    <name type="scientific">Thalassiosira oceanica</name>
    <name type="common">Marine diatom</name>
    <dbReference type="NCBI Taxonomy" id="159749"/>
    <lineage>
        <taxon>Eukaryota</taxon>
        <taxon>Sar</taxon>
        <taxon>Stramenopiles</taxon>
        <taxon>Ochrophyta</taxon>
        <taxon>Bacillariophyta</taxon>
        <taxon>Coscinodiscophyceae</taxon>
        <taxon>Thalassiosirophycidae</taxon>
        <taxon>Thalassiosirales</taxon>
        <taxon>Thalassiosiraceae</taxon>
        <taxon>Thalassiosira</taxon>
    </lineage>
</organism>
<feature type="non-terminal residue" evidence="6">
    <location>
        <position position="1"/>
    </location>
</feature>
<dbReference type="Proteomes" id="UP000266841">
    <property type="component" value="Unassembled WGS sequence"/>
</dbReference>
<evidence type="ECO:0000256" key="2">
    <source>
        <dbReference type="ARBA" id="ARBA00022692"/>
    </source>
</evidence>
<dbReference type="AlphaFoldDB" id="K0T0J3"/>
<proteinExistence type="predicted"/>
<accession>K0T0J3</accession>
<feature type="transmembrane region" description="Helical" evidence="5">
    <location>
        <begin position="28"/>
        <end position="46"/>
    </location>
</feature>
<evidence type="ECO:0000256" key="3">
    <source>
        <dbReference type="ARBA" id="ARBA00022989"/>
    </source>
</evidence>
<gene>
    <name evidence="6" type="ORF">THAOC_07941</name>
</gene>
<comment type="caution">
    <text evidence="6">The sequence shown here is derived from an EMBL/GenBank/DDBJ whole genome shotgun (WGS) entry which is preliminary data.</text>
</comment>
<dbReference type="EMBL" id="AGNL01008196">
    <property type="protein sequence ID" value="EJK70679.1"/>
    <property type="molecule type" value="Genomic_DNA"/>
</dbReference>
<sequence>VRQRDLIDALAGLDGGGDEAVAGWRGMFYAYGALGLLWLAPWWNVARDYPSTRLPSEEGCSETLVNSGVEDDASLVLNECLLDGEGVEPEKETEEGFGTILGDAPCLGFLRSSGVWAMVLAHAAKNWNLYIILAWAPTFFSQEYGLDVKESALLSLLPSLCGIVGGLSAGKLAEFALVWATGAPGDVQQDRD</sequence>
<dbReference type="Gene3D" id="1.20.1250.20">
    <property type="entry name" value="MFS general substrate transporter like domains"/>
    <property type="match status" value="1"/>
</dbReference>
<dbReference type="PANTHER" id="PTHR11662:SF399">
    <property type="entry name" value="FI19708P1-RELATED"/>
    <property type="match status" value="1"/>
</dbReference>
<dbReference type="OrthoDB" id="2250022at2759"/>
<dbReference type="GO" id="GO:0016020">
    <property type="term" value="C:membrane"/>
    <property type="evidence" value="ECO:0007669"/>
    <property type="project" value="UniProtKB-SubCell"/>
</dbReference>
<comment type="subcellular location">
    <subcellularLocation>
        <location evidence="1">Membrane</location>
        <topology evidence="1">Multi-pass membrane protein</topology>
    </subcellularLocation>
</comment>
<evidence type="ECO:0000256" key="5">
    <source>
        <dbReference type="SAM" id="Phobius"/>
    </source>
</evidence>
<dbReference type="InterPro" id="IPR036259">
    <property type="entry name" value="MFS_trans_sf"/>
</dbReference>
<dbReference type="InterPro" id="IPR011701">
    <property type="entry name" value="MFS"/>
</dbReference>
<keyword evidence="4 5" id="KW-0472">Membrane</keyword>
<keyword evidence="2 5" id="KW-0812">Transmembrane</keyword>
<name>K0T0J3_THAOC</name>
<reference evidence="6 7" key="1">
    <citation type="journal article" date="2012" name="Genome Biol.">
        <title>Genome and low-iron response of an oceanic diatom adapted to chronic iron limitation.</title>
        <authorList>
            <person name="Lommer M."/>
            <person name="Specht M."/>
            <person name="Roy A.S."/>
            <person name="Kraemer L."/>
            <person name="Andreson R."/>
            <person name="Gutowska M.A."/>
            <person name="Wolf J."/>
            <person name="Bergner S.V."/>
            <person name="Schilhabel M.B."/>
            <person name="Klostermeier U.C."/>
            <person name="Beiko R.G."/>
            <person name="Rosenstiel P."/>
            <person name="Hippler M."/>
            <person name="Laroche J."/>
        </authorList>
    </citation>
    <scope>NUCLEOTIDE SEQUENCE [LARGE SCALE GENOMIC DNA]</scope>
    <source>
        <strain evidence="6 7">CCMP1005</strain>
    </source>
</reference>
<protein>
    <recommendedName>
        <fullName evidence="8">Major facilitator superfamily (MFS) profile domain-containing protein</fullName>
    </recommendedName>
</protein>
<dbReference type="eggNOG" id="KOG2532">
    <property type="taxonomic scope" value="Eukaryota"/>
</dbReference>
<keyword evidence="7" id="KW-1185">Reference proteome</keyword>
<evidence type="ECO:0000313" key="7">
    <source>
        <dbReference type="Proteomes" id="UP000266841"/>
    </source>
</evidence>
<dbReference type="SUPFAM" id="SSF103473">
    <property type="entry name" value="MFS general substrate transporter"/>
    <property type="match status" value="1"/>
</dbReference>
<dbReference type="PANTHER" id="PTHR11662">
    <property type="entry name" value="SOLUTE CARRIER FAMILY 17"/>
    <property type="match status" value="1"/>
</dbReference>
<evidence type="ECO:0000313" key="6">
    <source>
        <dbReference type="EMBL" id="EJK70679.1"/>
    </source>
</evidence>
<keyword evidence="3 5" id="KW-1133">Transmembrane helix</keyword>